<gene>
    <name evidence="2" type="ORF">H0A36_17355</name>
</gene>
<protein>
    <submittedName>
        <fullName evidence="2">Uncharacterized protein</fullName>
    </submittedName>
</protein>
<feature type="transmembrane region" description="Helical" evidence="1">
    <location>
        <begin position="37"/>
        <end position="56"/>
    </location>
</feature>
<name>A0A853I318_9GAMM</name>
<keyword evidence="1" id="KW-0472">Membrane</keyword>
<accession>A0A853I318</accession>
<evidence type="ECO:0000256" key="1">
    <source>
        <dbReference type="SAM" id="Phobius"/>
    </source>
</evidence>
<keyword evidence="1" id="KW-0812">Transmembrane</keyword>
<dbReference type="EMBL" id="JACCKB010000030">
    <property type="protein sequence ID" value="NYZ67783.1"/>
    <property type="molecule type" value="Genomic_DNA"/>
</dbReference>
<feature type="transmembrane region" description="Helical" evidence="1">
    <location>
        <begin position="62"/>
        <end position="81"/>
    </location>
</feature>
<dbReference type="Proteomes" id="UP000569732">
    <property type="component" value="Unassembled WGS sequence"/>
</dbReference>
<dbReference type="RefSeq" id="WP_180569806.1">
    <property type="nucleotide sequence ID" value="NZ_JACCKB010000030.1"/>
</dbReference>
<proteinExistence type="predicted"/>
<evidence type="ECO:0000313" key="3">
    <source>
        <dbReference type="Proteomes" id="UP000569732"/>
    </source>
</evidence>
<reference evidence="2 3" key="1">
    <citation type="submission" date="2020-07" db="EMBL/GenBank/DDBJ databases">
        <title>Endozoicomonas sp. nov., isolated from sediment.</title>
        <authorList>
            <person name="Gu T."/>
        </authorList>
    </citation>
    <scope>NUCLEOTIDE SEQUENCE [LARGE SCALE GENOMIC DNA]</scope>
    <source>
        <strain evidence="2 3">SM1973</strain>
    </source>
</reference>
<comment type="caution">
    <text evidence="2">The sequence shown here is derived from an EMBL/GenBank/DDBJ whole genome shotgun (WGS) entry which is preliminary data.</text>
</comment>
<keyword evidence="1" id="KW-1133">Transmembrane helix</keyword>
<organism evidence="2 3">
    <name type="scientific">Spartinivicinus marinus</name>
    <dbReference type="NCBI Taxonomy" id="2994442"/>
    <lineage>
        <taxon>Bacteria</taxon>
        <taxon>Pseudomonadati</taxon>
        <taxon>Pseudomonadota</taxon>
        <taxon>Gammaproteobacteria</taxon>
        <taxon>Oceanospirillales</taxon>
        <taxon>Zooshikellaceae</taxon>
        <taxon>Spartinivicinus</taxon>
    </lineage>
</organism>
<sequence>MKLDCSHELKPIWLGAEIGHFLIPYQIPKNKKYLAKLLHTLWGGTALVGLLATIFLAWNSSLYLLATLVIFSLGFWQWMVVRNDWPLNFDCFAITPYELASEMKIICLSEGDYKISIKRRTLRHIESAEGFKEALAIVKSGEINKLS</sequence>
<keyword evidence="3" id="KW-1185">Reference proteome</keyword>
<dbReference type="AlphaFoldDB" id="A0A853I318"/>
<evidence type="ECO:0000313" key="2">
    <source>
        <dbReference type="EMBL" id="NYZ67783.1"/>
    </source>
</evidence>